<sequence length="112" mass="12472">MALFAGLTGCADFYRQSRDFQDGWRTGEIVEIGRAKEIQRGGRTDCRKTASADELAVRRFAILVDRSTGRRHAHIEMLDPATSVALGDVVWTNVDRCDTPVRVLSHARALRG</sequence>
<evidence type="ECO:0000313" key="2">
    <source>
        <dbReference type="Proteomes" id="UP000326780"/>
    </source>
</evidence>
<dbReference type="EMBL" id="CP045644">
    <property type="protein sequence ID" value="QFZ81967.1"/>
    <property type="molecule type" value="Genomic_DNA"/>
</dbReference>
<organism evidence="1 2">
    <name type="scientific">Variovorax paradoxus</name>
    <dbReference type="NCBI Taxonomy" id="34073"/>
    <lineage>
        <taxon>Bacteria</taxon>
        <taxon>Pseudomonadati</taxon>
        <taxon>Pseudomonadota</taxon>
        <taxon>Betaproteobacteria</taxon>
        <taxon>Burkholderiales</taxon>
        <taxon>Comamonadaceae</taxon>
        <taxon>Variovorax</taxon>
    </lineage>
</organism>
<dbReference type="Proteomes" id="UP000326780">
    <property type="component" value="Chromosome"/>
</dbReference>
<proteinExistence type="predicted"/>
<dbReference type="RefSeq" id="WP_093298969.1">
    <property type="nucleotide sequence ID" value="NZ_CP045644.1"/>
</dbReference>
<dbReference type="AlphaFoldDB" id="A0A5Q0LZD3"/>
<protein>
    <submittedName>
        <fullName evidence="1">Uncharacterized protein</fullName>
    </submittedName>
</protein>
<gene>
    <name evidence="1" type="ORF">GFK26_03945</name>
</gene>
<accession>A0A5Q0LZD3</accession>
<name>A0A5Q0LZD3_VARPD</name>
<reference evidence="1 2" key="1">
    <citation type="submission" date="2019-10" db="EMBL/GenBank/DDBJ databases">
        <title>Complete genome sequence of Variovorax paradoxus 5C-2.</title>
        <authorList>
            <person name="Gogoleva N.E."/>
            <person name="Balkin A.S."/>
        </authorList>
    </citation>
    <scope>NUCLEOTIDE SEQUENCE [LARGE SCALE GENOMIC DNA]</scope>
    <source>
        <strain evidence="1 2">5C-2</strain>
    </source>
</reference>
<evidence type="ECO:0000313" key="1">
    <source>
        <dbReference type="EMBL" id="QFZ81967.1"/>
    </source>
</evidence>